<dbReference type="EMBL" id="JACHGW010000002">
    <property type="protein sequence ID" value="MBB6050532.1"/>
    <property type="molecule type" value="Genomic_DNA"/>
</dbReference>
<dbReference type="Proteomes" id="UP000520814">
    <property type="component" value="Unassembled WGS sequence"/>
</dbReference>
<dbReference type="RefSeq" id="WP_184195666.1">
    <property type="nucleotide sequence ID" value="NZ_JACHGW010000002.1"/>
</dbReference>
<evidence type="ECO:0000313" key="2">
    <source>
        <dbReference type="EMBL" id="MBB6050532.1"/>
    </source>
</evidence>
<gene>
    <name evidence="2" type="ORF">HNQ39_002323</name>
</gene>
<keyword evidence="3" id="KW-1185">Reference proteome</keyword>
<protein>
    <submittedName>
        <fullName evidence="2">Uncharacterized protein</fullName>
    </submittedName>
</protein>
<proteinExistence type="predicted"/>
<name>A0A7W9SPM6_ARMRO</name>
<accession>A0A7W9SPM6</accession>
<evidence type="ECO:0000256" key="1">
    <source>
        <dbReference type="SAM" id="Phobius"/>
    </source>
</evidence>
<comment type="caution">
    <text evidence="2">The sequence shown here is derived from an EMBL/GenBank/DDBJ whole genome shotgun (WGS) entry which is preliminary data.</text>
</comment>
<sequence>MARKNRLAEAFKENYNVVGLAGAAALSAALLNPIPLLIGAVAEAAYLLFVPDSRWYQQRLSQRFDAEVNARRKKLRDQVFSVISENVQERFTRLEDIRAQLDGHPLSQETWMREVCRKLDYLLEKFLLFARREVEFAQYLENVYAEVVVGLKGKRRDKDGPPIPNEDRARRMVTTIQERFDDEIAQLEKKNEDDSNTQAVLDKRKEVLTQRHEYVGRIGRILTNLGHQMQLLEDSFGLINDQIRARPPEQVLADIEGVVTQTDAMTNLLDEIAAYDDMSRRFDL</sequence>
<evidence type="ECO:0000313" key="3">
    <source>
        <dbReference type="Proteomes" id="UP000520814"/>
    </source>
</evidence>
<reference evidence="2 3" key="1">
    <citation type="submission" date="2020-08" db="EMBL/GenBank/DDBJ databases">
        <title>Genomic Encyclopedia of Type Strains, Phase IV (KMG-IV): sequencing the most valuable type-strain genomes for metagenomic binning, comparative biology and taxonomic classification.</title>
        <authorList>
            <person name="Goeker M."/>
        </authorList>
    </citation>
    <scope>NUCLEOTIDE SEQUENCE [LARGE SCALE GENOMIC DNA]</scope>
    <source>
        <strain evidence="2 3">DSM 23562</strain>
    </source>
</reference>
<keyword evidence="1" id="KW-1133">Transmembrane helix</keyword>
<feature type="transmembrane region" description="Helical" evidence="1">
    <location>
        <begin position="20"/>
        <end position="49"/>
    </location>
</feature>
<keyword evidence="1" id="KW-0472">Membrane</keyword>
<dbReference type="AlphaFoldDB" id="A0A7W9SPM6"/>
<organism evidence="2 3">
    <name type="scientific">Armatimonas rosea</name>
    <dbReference type="NCBI Taxonomy" id="685828"/>
    <lineage>
        <taxon>Bacteria</taxon>
        <taxon>Bacillati</taxon>
        <taxon>Armatimonadota</taxon>
        <taxon>Armatimonadia</taxon>
        <taxon>Armatimonadales</taxon>
        <taxon>Armatimonadaceae</taxon>
        <taxon>Armatimonas</taxon>
    </lineage>
</organism>
<keyword evidence="1" id="KW-0812">Transmembrane</keyword>